<evidence type="ECO:0000313" key="3">
    <source>
        <dbReference type="Proteomes" id="UP001438953"/>
    </source>
</evidence>
<dbReference type="PANTHER" id="PTHR43792">
    <property type="entry name" value="GNAT FAMILY, PUTATIVE (AFU_ORTHOLOGUE AFUA_3G00765)-RELATED-RELATED"/>
    <property type="match status" value="1"/>
</dbReference>
<dbReference type="InterPro" id="IPR051531">
    <property type="entry name" value="N-acetyltransferase"/>
</dbReference>
<feature type="domain" description="N-acetyltransferase" evidence="1">
    <location>
        <begin position="14"/>
        <end position="153"/>
    </location>
</feature>
<proteinExistence type="predicted"/>
<protein>
    <submittedName>
        <fullName evidence="2">GNAT family N-acetyltransferase</fullName>
    </submittedName>
</protein>
<dbReference type="Gene3D" id="3.40.630.30">
    <property type="match status" value="1"/>
</dbReference>
<gene>
    <name evidence="2" type="ORF">VSX56_08980</name>
</gene>
<evidence type="ECO:0000313" key="2">
    <source>
        <dbReference type="EMBL" id="MER5171912.1"/>
    </source>
</evidence>
<dbReference type="SUPFAM" id="SSF55729">
    <property type="entry name" value="Acyl-CoA N-acyltransferases (Nat)"/>
    <property type="match status" value="1"/>
</dbReference>
<comment type="caution">
    <text evidence="2">The sequence shown here is derived from an EMBL/GenBank/DDBJ whole genome shotgun (WGS) entry which is preliminary data.</text>
</comment>
<dbReference type="Proteomes" id="UP001438953">
    <property type="component" value="Unassembled WGS sequence"/>
</dbReference>
<organism evidence="2 3">
    <name type="scientific">Thioclava kandeliae</name>
    <dbReference type="NCBI Taxonomy" id="3070818"/>
    <lineage>
        <taxon>Bacteria</taxon>
        <taxon>Pseudomonadati</taxon>
        <taxon>Pseudomonadota</taxon>
        <taxon>Alphaproteobacteria</taxon>
        <taxon>Rhodobacterales</taxon>
        <taxon>Paracoccaceae</taxon>
        <taxon>Thioclava</taxon>
    </lineage>
</organism>
<dbReference type="RefSeq" id="WP_339114107.1">
    <property type="nucleotide sequence ID" value="NZ_JAYWLC010000005.1"/>
</dbReference>
<dbReference type="PANTHER" id="PTHR43792:SF1">
    <property type="entry name" value="N-ACETYLTRANSFERASE DOMAIN-CONTAINING PROTEIN"/>
    <property type="match status" value="1"/>
</dbReference>
<reference evidence="2 3" key="1">
    <citation type="submission" date="2024-01" db="EMBL/GenBank/DDBJ databases">
        <authorList>
            <person name="Deng Y."/>
            <person name="Su J."/>
        </authorList>
    </citation>
    <scope>NUCLEOTIDE SEQUENCE [LARGE SCALE GENOMIC DNA]</scope>
    <source>
        <strain evidence="2 3">CPCC 100088</strain>
    </source>
</reference>
<sequence length="178" mass="19756">MIALSPTPVLHSARLVLRAPAAHDYAHWLAFHKTDRPSFIRVSESFDEGLVWRAWAAVIGHWVMKGWGPFVLTTHASDRGLGLVGPWQPHGWPEPEILWQIWDNAHEGKGFAAEAAQIVRRHLYTDLGWNSVVSYIAPANARSITLAERLGCTIDATAQGPAGKTCLVYRHPKPEDLA</sequence>
<dbReference type="EMBL" id="JAYWLC010000005">
    <property type="protein sequence ID" value="MER5171912.1"/>
    <property type="molecule type" value="Genomic_DNA"/>
</dbReference>
<evidence type="ECO:0000259" key="1">
    <source>
        <dbReference type="Pfam" id="PF13302"/>
    </source>
</evidence>
<name>A0ABV1SG76_9RHOB</name>
<dbReference type="InterPro" id="IPR000182">
    <property type="entry name" value="GNAT_dom"/>
</dbReference>
<keyword evidence="3" id="KW-1185">Reference proteome</keyword>
<dbReference type="Pfam" id="PF13302">
    <property type="entry name" value="Acetyltransf_3"/>
    <property type="match status" value="1"/>
</dbReference>
<accession>A0ABV1SG76</accession>
<dbReference type="InterPro" id="IPR016181">
    <property type="entry name" value="Acyl_CoA_acyltransferase"/>
</dbReference>
<reference evidence="2 3" key="2">
    <citation type="submission" date="2024-06" db="EMBL/GenBank/DDBJ databases">
        <title>Thioclava kandeliae sp. nov. from a rhizosphere soil sample of Kandelia candel in a mangrove.</title>
        <authorList>
            <person name="Mu T."/>
        </authorList>
    </citation>
    <scope>NUCLEOTIDE SEQUENCE [LARGE SCALE GENOMIC DNA]</scope>
    <source>
        <strain evidence="2 3">CPCC 100088</strain>
    </source>
</reference>